<comment type="pathway">
    <text evidence="1">Cell wall biogenesis; cell wall polysaccharide biosynthesis.</text>
</comment>
<comment type="caution">
    <text evidence="6">The sequence shown here is derived from an EMBL/GenBank/DDBJ whole genome shotgun (WGS) entry which is preliminary data.</text>
</comment>
<evidence type="ECO:0000256" key="4">
    <source>
        <dbReference type="ARBA" id="ARBA00022679"/>
    </source>
</evidence>
<name>A0ABQ2CC09_9MICC</name>
<proteinExistence type="inferred from homology"/>
<dbReference type="PANTHER" id="PTHR43179">
    <property type="entry name" value="RHAMNOSYLTRANSFERASE WBBL"/>
    <property type="match status" value="1"/>
</dbReference>
<evidence type="ECO:0000313" key="7">
    <source>
        <dbReference type="Proteomes" id="UP000658754"/>
    </source>
</evidence>
<gene>
    <name evidence="6" type="ORF">GCM10007175_02520</name>
</gene>
<organism evidence="6 7">
    <name type="scientific">Pseudarthrobacter scleromae</name>
    <dbReference type="NCBI Taxonomy" id="158897"/>
    <lineage>
        <taxon>Bacteria</taxon>
        <taxon>Bacillati</taxon>
        <taxon>Actinomycetota</taxon>
        <taxon>Actinomycetes</taxon>
        <taxon>Micrococcales</taxon>
        <taxon>Micrococcaceae</taxon>
        <taxon>Pseudarthrobacter</taxon>
    </lineage>
</organism>
<evidence type="ECO:0000256" key="3">
    <source>
        <dbReference type="ARBA" id="ARBA00022676"/>
    </source>
</evidence>
<comment type="similarity">
    <text evidence="2">Belongs to the glycosyltransferase 2 family.</text>
</comment>
<dbReference type="Proteomes" id="UP000658754">
    <property type="component" value="Unassembled WGS sequence"/>
</dbReference>
<evidence type="ECO:0000256" key="2">
    <source>
        <dbReference type="ARBA" id="ARBA00006739"/>
    </source>
</evidence>
<dbReference type="Gene3D" id="3.90.550.10">
    <property type="entry name" value="Spore Coat Polysaccharide Biosynthesis Protein SpsA, Chain A"/>
    <property type="match status" value="1"/>
</dbReference>
<dbReference type="InterPro" id="IPR001173">
    <property type="entry name" value="Glyco_trans_2-like"/>
</dbReference>
<feature type="domain" description="Glycosyltransferase 2-like" evidence="5">
    <location>
        <begin position="13"/>
        <end position="130"/>
    </location>
</feature>
<keyword evidence="7" id="KW-1185">Reference proteome</keyword>
<keyword evidence="3" id="KW-0328">Glycosyltransferase</keyword>
<dbReference type="InterPro" id="IPR029044">
    <property type="entry name" value="Nucleotide-diphossugar_trans"/>
</dbReference>
<dbReference type="SUPFAM" id="SSF53448">
    <property type="entry name" value="Nucleotide-diphospho-sugar transferases"/>
    <property type="match status" value="1"/>
</dbReference>
<reference evidence="7" key="1">
    <citation type="journal article" date="2019" name="Int. J. Syst. Evol. Microbiol.">
        <title>The Global Catalogue of Microorganisms (GCM) 10K type strain sequencing project: providing services to taxonomists for standard genome sequencing and annotation.</title>
        <authorList>
            <consortium name="The Broad Institute Genomics Platform"/>
            <consortium name="The Broad Institute Genome Sequencing Center for Infectious Disease"/>
            <person name="Wu L."/>
            <person name="Ma J."/>
        </authorList>
    </citation>
    <scope>NUCLEOTIDE SEQUENCE [LARGE SCALE GENOMIC DNA]</scope>
    <source>
        <strain evidence="7">CGMCC 1.3601</strain>
    </source>
</reference>
<dbReference type="PANTHER" id="PTHR43179:SF12">
    <property type="entry name" value="GALACTOFURANOSYLTRANSFERASE GLFT2"/>
    <property type="match status" value="1"/>
</dbReference>
<dbReference type="EMBL" id="BMKV01000001">
    <property type="protein sequence ID" value="GGI69322.1"/>
    <property type="molecule type" value="Genomic_DNA"/>
</dbReference>
<evidence type="ECO:0000256" key="1">
    <source>
        <dbReference type="ARBA" id="ARBA00004776"/>
    </source>
</evidence>
<dbReference type="Pfam" id="PF13632">
    <property type="entry name" value="Glyco_trans_2_3"/>
    <property type="match status" value="1"/>
</dbReference>
<accession>A0ABQ2CC09</accession>
<evidence type="ECO:0000313" key="6">
    <source>
        <dbReference type="EMBL" id="GGI69322.1"/>
    </source>
</evidence>
<keyword evidence="4" id="KW-0808">Transferase</keyword>
<evidence type="ECO:0000259" key="5">
    <source>
        <dbReference type="Pfam" id="PF13632"/>
    </source>
</evidence>
<protein>
    <recommendedName>
        <fullName evidence="5">Glycosyltransferase 2-like domain-containing protein</fullName>
    </recommendedName>
</protein>
<sequence>MRWAFAERFTHCLLLNPDTTPTVQVVEEMLKLADDGAVVGTAQVTENGQPYISAATLRGRKVVPFQCATSCGIGHEVDIVSGAGIMVELGAANSVGFMDERFFHYKEEFDFCFRILRLGRKLQYSCGSALIHRRGGSLSGSSPAAMYYSYRNEILFLKKHFGTWAWISSLGLFRNAVMSGIKSPRTTHAIVRGLVHGARGVTGPLADLRIGGLAK</sequence>